<evidence type="ECO:0000313" key="2">
    <source>
        <dbReference type="Proteomes" id="UP000244446"/>
    </source>
</evidence>
<dbReference type="InterPro" id="IPR036425">
    <property type="entry name" value="MoaB/Mog-like_dom_sf"/>
</dbReference>
<dbReference type="Proteomes" id="UP000244446">
    <property type="component" value="Unassembled WGS sequence"/>
</dbReference>
<sequence>MIFGPVPLAEAAGAILAHSVAVPGGRLRKGLLLEPEHLDQLRGAGLSEVTVARLEDGDVGEDDAARHLAEALADGAPGIRLGAPGTGRVNLIADGPGVVQLDAAAIHAANGSDPMITIATVPDMQQMRRGGMIATVKIISYAVPEAAISAACAAARGAVRLAAPQLASASLIVTETAAGAGDKGVAAIAARLEALQTDLADVIRVPHEPGAMAAALQRAPGDLVLILTASATSDSHDTGPAALRQAGGHVIRFGMPVDPGNLLFLGHLGPRPVIGLPGCARAPSLNGADWVLSRVICGIEVSAVDIAGMGVGGLLKEIPTRPMPRRGR</sequence>
<dbReference type="UniPathway" id="UPA00344"/>
<dbReference type="CDD" id="cd03522">
    <property type="entry name" value="MoeA_like"/>
    <property type="match status" value="1"/>
</dbReference>
<organism evidence="1 2">
    <name type="scientific">Pelagivirga sediminicola</name>
    <dbReference type="NCBI Taxonomy" id="2170575"/>
    <lineage>
        <taxon>Bacteria</taxon>
        <taxon>Pseudomonadati</taxon>
        <taxon>Pseudomonadota</taxon>
        <taxon>Alphaproteobacteria</taxon>
        <taxon>Rhodobacterales</taxon>
        <taxon>Paracoccaceae</taxon>
        <taxon>Pelagivirga</taxon>
    </lineage>
</organism>
<dbReference type="SUPFAM" id="SSF53218">
    <property type="entry name" value="Molybdenum cofactor biosynthesis proteins"/>
    <property type="match status" value="1"/>
</dbReference>
<dbReference type="EMBL" id="QCYH01000001">
    <property type="protein sequence ID" value="PVA11698.1"/>
    <property type="molecule type" value="Genomic_DNA"/>
</dbReference>
<accession>A0A2T7GBE0</accession>
<reference evidence="1 2" key="1">
    <citation type="submission" date="2018-04" db="EMBL/GenBank/DDBJ databases">
        <title>Pelagivirga bohaiensis gen. nov., sp. nov., a bacterium isolated from the Bohai Sea.</title>
        <authorList>
            <person name="Ji X."/>
        </authorList>
    </citation>
    <scope>NUCLEOTIDE SEQUENCE [LARGE SCALE GENOMIC DNA]</scope>
    <source>
        <strain evidence="1 2">BH-SD19</strain>
    </source>
</reference>
<protein>
    <submittedName>
        <fullName evidence="1">Molybdopterin biosynthesis protein</fullName>
    </submittedName>
</protein>
<dbReference type="OrthoDB" id="9779263at2"/>
<dbReference type="AlphaFoldDB" id="A0A2T7GBE0"/>
<keyword evidence="2" id="KW-1185">Reference proteome</keyword>
<dbReference type="Gene3D" id="3.40.980.10">
    <property type="entry name" value="MoaB/Mog-like domain"/>
    <property type="match status" value="1"/>
</dbReference>
<comment type="caution">
    <text evidence="1">The sequence shown here is derived from an EMBL/GenBank/DDBJ whole genome shotgun (WGS) entry which is preliminary data.</text>
</comment>
<name>A0A2T7GBE0_9RHOB</name>
<evidence type="ECO:0000313" key="1">
    <source>
        <dbReference type="EMBL" id="PVA11698.1"/>
    </source>
</evidence>
<gene>
    <name evidence="1" type="ORF">DC366_01685</name>
</gene>
<proteinExistence type="predicted"/>
<dbReference type="RefSeq" id="WP_108690442.1">
    <property type="nucleotide sequence ID" value="NZ_QCYH01000001.1"/>
</dbReference>